<sequence>MKEVFFVILLSTFAYFFNEFSNILLFIFLIILCTKIKQKSFFLILLLVSYPLALVSMEDTLLAEIAMTLLFIAVRARAWKASKELELNELLGYFISLSIYFIVPFMASSFVRFVLDLPFNRNINHPLVFIVLSFLLKFAVSLFSVWLIEKKVLNKIVLLEEKKIYTIQLGVSLAIIIAVAEILREMDILGIVSIIMLGFLIAQYAITLFLTYIILKKNTERQELKNLKEQLLMMNVYTVEVEKNYQEMRKFRHDYNNLLLGLSTSPTEKIDKGYLKEMIDYSHKMIDNSVMSFSGISNLKIVPIKSLIVAKLTQALQANLNVQFECLKCINAINIDVVKAIRIIGILLDNSIEAACESEEKKLNILFITTEDSLEITIENSFAGKLPSLSLMNQEGFSKKGKNRGLGLSNIKELLKNDTNAEVNHYSTDGLFVSTLTIKRSELDDSTNYSL</sequence>
<feature type="transmembrane region" description="Helical" evidence="1">
    <location>
        <begin position="189"/>
        <end position="215"/>
    </location>
</feature>
<proteinExistence type="predicted"/>
<feature type="transmembrane region" description="Helical" evidence="1">
    <location>
        <begin position="6"/>
        <end position="33"/>
    </location>
</feature>
<name>A0A367CG68_9ENTE</name>
<dbReference type="Proteomes" id="UP000252797">
    <property type="component" value="Unassembled WGS sequence"/>
</dbReference>
<evidence type="ECO:0000256" key="1">
    <source>
        <dbReference type="SAM" id="Phobius"/>
    </source>
</evidence>
<gene>
    <name evidence="3" type="ORF">EA71_02386</name>
</gene>
<dbReference type="RefSeq" id="WP_113846208.1">
    <property type="nucleotide sequence ID" value="NZ_JADPAK010000003.1"/>
</dbReference>
<dbReference type="PANTHER" id="PTHR40448:SF1">
    <property type="entry name" value="TWO-COMPONENT SENSOR HISTIDINE KINASE"/>
    <property type="match status" value="1"/>
</dbReference>
<evidence type="ECO:0000313" key="4">
    <source>
        <dbReference type="Proteomes" id="UP000252797"/>
    </source>
</evidence>
<feature type="domain" description="Sensor histidine kinase NatK-like C-terminal" evidence="2">
    <location>
        <begin position="338"/>
        <end position="438"/>
    </location>
</feature>
<dbReference type="SUPFAM" id="SSF55874">
    <property type="entry name" value="ATPase domain of HSP90 chaperone/DNA topoisomerase II/histidine kinase"/>
    <property type="match status" value="1"/>
</dbReference>
<evidence type="ECO:0000259" key="2">
    <source>
        <dbReference type="Pfam" id="PF14501"/>
    </source>
</evidence>
<comment type="caution">
    <text evidence="3">The sequence shown here is derived from an EMBL/GenBank/DDBJ whole genome shotgun (WGS) entry which is preliminary data.</text>
</comment>
<organism evidence="3 4">
    <name type="scientific">Enterococcus durans</name>
    <dbReference type="NCBI Taxonomy" id="53345"/>
    <lineage>
        <taxon>Bacteria</taxon>
        <taxon>Bacillati</taxon>
        <taxon>Bacillota</taxon>
        <taxon>Bacilli</taxon>
        <taxon>Lactobacillales</taxon>
        <taxon>Enterococcaceae</taxon>
        <taxon>Enterococcus</taxon>
    </lineage>
</organism>
<feature type="transmembrane region" description="Helical" evidence="1">
    <location>
        <begin position="164"/>
        <end position="183"/>
    </location>
</feature>
<dbReference type="AlphaFoldDB" id="A0A367CG68"/>
<feature type="transmembrane region" description="Helical" evidence="1">
    <location>
        <begin position="40"/>
        <end position="55"/>
    </location>
</feature>
<dbReference type="Pfam" id="PF14501">
    <property type="entry name" value="HATPase_c_5"/>
    <property type="match status" value="1"/>
</dbReference>
<dbReference type="Gene3D" id="3.30.565.10">
    <property type="entry name" value="Histidine kinase-like ATPase, C-terminal domain"/>
    <property type="match status" value="1"/>
</dbReference>
<dbReference type="InterPro" id="IPR032834">
    <property type="entry name" value="NatK-like_C"/>
</dbReference>
<dbReference type="EMBL" id="LEPB01000004">
    <property type="protein sequence ID" value="RCA11621.1"/>
    <property type="molecule type" value="Genomic_DNA"/>
</dbReference>
<dbReference type="PANTHER" id="PTHR40448">
    <property type="entry name" value="TWO-COMPONENT SENSOR HISTIDINE KINASE"/>
    <property type="match status" value="1"/>
</dbReference>
<keyword evidence="1" id="KW-1133">Transmembrane helix</keyword>
<accession>A0A367CG68</accession>
<evidence type="ECO:0000313" key="3">
    <source>
        <dbReference type="EMBL" id="RCA11621.1"/>
    </source>
</evidence>
<keyword evidence="1" id="KW-0812">Transmembrane</keyword>
<feature type="transmembrane region" description="Helical" evidence="1">
    <location>
        <begin position="90"/>
        <end position="115"/>
    </location>
</feature>
<protein>
    <recommendedName>
        <fullName evidence="2">Sensor histidine kinase NatK-like C-terminal domain-containing protein</fullName>
    </recommendedName>
</protein>
<keyword evidence="1" id="KW-0472">Membrane</keyword>
<reference evidence="3 4" key="1">
    <citation type="submission" date="2015-06" db="EMBL/GenBank/DDBJ databases">
        <title>The Genome Sequence of Enterococcus durans 4EA1.</title>
        <authorList>
            <consortium name="The Broad Institute Genomics Platform"/>
            <consortium name="The Broad Institute Genome Sequencing Center for Infectious Disease"/>
            <person name="Earl A.M."/>
            <person name="Van Tyne D."/>
            <person name="Lebreton F."/>
            <person name="Saavedra J.T."/>
            <person name="Gilmore M.S."/>
            <person name="Manson Mcguire A."/>
            <person name="Clock S."/>
            <person name="Crupain M."/>
            <person name="Rangan U."/>
            <person name="Young S."/>
            <person name="Abouelleil A."/>
            <person name="Cao P."/>
            <person name="Chapman S.B."/>
            <person name="Griggs A."/>
            <person name="Priest M."/>
            <person name="Shea T."/>
            <person name="Wortman J."/>
            <person name="Nusbaum C."/>
            <person name="Birren B."/>
        </authorList>
    </citation>
    <scope>NUCLEOTIDE SEQUENCE [LARGE SCALE GENOMIC DNA]</scope>
    <source>
        <strain evidence="3 4">4EA1</strain>
    </source>
</reference>
<dbReference type="InterPro" id="IPR036890">
    <property type="entry name" value="HATPase_C_sf"/>
</dbReference>
<dbReference type="GO" id="GO:0042802">
    <property type="term" value="F:identical protein binding"/>
    <property type="evidence" value="ECO:0007669"/>
    <property type="project" value="TreeGrafter"/>
</dbReference>
<feature type="transmembrane region" description="Helical" evidence="1">
    <location>
        <begin position="127"/>
        <end position="148"/>
    </location>
</feature>